<dbReference type="RefSeq" id="WP_320499438.1">
    <property type="nucleotide sequence ID" value="NZ_JAXCLX010000001.1"/>
</dbReference>
<comment type="subcellular location">
    <subcellularLocation>
        <location evidence="1">Cell membrane</location>
        <topology evidence="1">Multi-pass membrane protein</topology>
    </subcellularLocation>
</comment>
<keyword evidence="3 6" id="KW-0812">Transmembrane</keyword>
<feature type="transmembrane region" description="Helical" evidence="6">
    <location>
        <begin position="296"/>
        <end position="312"/>
    </location>
</feature>
<dbReference type="Pfam" id="PF02653">
    <property type="entry name" value="BPD_transp_2"/>
    <property type="match status" value="1"/>
</dbReference>
<feature type="transmembrane region" description="Helical" evidence="6">
    <location>
        <begin position="245"/>
        <end position="263"/>
    </location>
</feature>
<evidence type="ECO:0000256" key="6">
    <source>
        <dbReference type="SAM" id="Phobius"/>
    </source>
</evidence>
<evidence type="ECO:0000256" key="2">
    <source>
        <dbReference type="ARBA" id="ARBA00022475"/>
    </source>
</evidence>
<organism evidence="7 8">
    <name type="scientific">Dongia rigui</name>
    <dbReference type="NCBI Taxonomy" id="940149"/>
    <lineage>
        <taxon>Bacteria</taxon>
        <taxon>Pseudomonadati</taxon>
        <taxon>Pseudomonadota</taxon>
        <taxon>Alphaproteobacteria</taxon>
        <taxon>Rhodospirillales</taxon>
        <taxon>Dongiaceae</taxon>
        <taxon>Dongia</taxon>
    </lineage>
</organism>
<feature type="transmembrane region" description="Helical" evidence="6">
    <location>
        <begin position="269"/>
        <end position="289"/>
    </location>
</feature>
<evidence type="ECO:0000256" key="3">
    <source>
        <dbReference type="ARBA" id="ARBA00022692"/>
    </source>
</evidence>
<dbReference type="Proteomes" id="UP001271769">
    <property type="component" value="Unassembled WGS sequence"/>
</dbReference>
<feature type="transmembrane region" description="Helical" evidence="6">
    <location>
        <begin position="93"/>
        <end position="109"/>
    </location>
</feature>
<protein>
    <submittedName>
        <fullName evidence="7">ABC transporter permease</fullName>
    </submittedName>
</protein>
<evidence type="ECO:0000313" key="8">
    <source>
        <dbReference type="Proteomes" id="UP001271769"/>
    </source>
</evidence>
<name>A0ABU5DVV4_9PROT</name>
<evidence type="ECO:0000256" key="5">
    <source>
        <dbReference type="ARBA" id="ARBA00023136"/>
    </source>
</evidence>
<evidence type="ECO:0000256" key="4">
    <source>
        <dbReference type="ARBA" id="ARBA00022989"/>
    </source>
</evidence>
<sequence length="358" mass="38259">MRLEVVPRGERSRWWAYGSPILAIALTLLTTLVIFAVLGKDPLESLRVMWIDPLTAKRGISELFVKGAPIIMIAVGLSLGFRANVWNIGAEGQYVMGAIFATGVALYFYDVETFPVWMLMIPAGILGGMFWGAIPAFLKTQFNASEILTSLMLTYVANLVLLYLVVGPWKDPEGYGFPQTRLLTAAASSPHLVPGTRIHVGVVAALIIVALGWFLLSKSLLGFKLKVAGQAPRAAAYAGFSTKSLTWLSLLVGGGLSGLAGMFEVAGPIGQLTPALPTGYGFTAIIVAFLGRLHPVGVLFGGLVLALSYLGGEKAQIALGLPAAVTKINQGILLFYLLGCDLLIRYRLRVVPSKRRAG</sequence>
<evidence type="ECO:0000313" key="7">
    <source>
        <dbReference type="EMBL" id="MDY0871069.1"/>
    </source>
</evidence>
<keyword evidence="4 6" id="KW-1133">Transmembrane helix</keyword>
<evidence type="ECO:0000256" key="1">
    <source>
        <dbReference type="ARBA" id="ARBA00004651"/>
    </source>
</evidence>
<dbReference type="CDD" id="cd06580">
    <property type="entry name" value="TM_PBP1_transp_TpRbsC_like"/>
    <property type="match status" value="1"/>
</dbReference>
<gene>
    <name evidence="7" type="ORF">SMD31_04020</name>
</gene>
<keyword evidence="8" id="KW-1185">Reference proteome</keyword>
<dbReference type="PANTHER" id="PTHR47089:SF1">
    <property type="entry name" value="GUANOSINE ABC TRANSPORTER PERMEASE PROTEIN NUPP"/>
    <property type="match status" value="1"/>
</dbReference>
<proteinExistence type="predicted"/>
<dbReference type="PANTHER" id="PTHR47089">
    <property type="entry name" value="ABC TRANSPORTER, PERMEASE PROTEIN"/>
    <property type="match status" value="1"/>
</dbReference>
<feature type="transmembrane region" description="Helical" evidence="6">
    <location>
        <begin position="59"/>
        <end position="81"/>
    </location>
</feature>
<dbReference type="EMBL" id="JAXCLX010000001">
    <property type="protein sequence ID" value="MDY0871069.1"/>
    <property type="molecule type" value="Genomic_DNA"/>
</dbReference>
<accession>A0ABU5DVV4</accession>
<feature type="transmembrane region" description="Helical" evidence="6">
    <location>
        <begin position="115"/>
        <end position="138"/>
    </location>
</feature>
<keyword evidence="2" id="KW-1003">Cell membrane</keyword>
<reference evidence="7 8" key="1">
    <citation type="journal article" date="2013" name="Antonie Van Leeuwenhoek">
        <title>Dongia rigui sp. nov., isolated from freshwater of a large wetland in Korea.</title>
        <authorList>
            <person name="Baik K.S."/>
            <person name="Hwang Y.M."/>
            <person name="Choi J.S."/>
            <person name="Kwon J."/>
            <person name="Seong C.N."/>
        </authorList>
    </citation>
    <scope>NUCLEOTIDE SEQUENCE [LARGE SCALE GENOMIC DNA]</scope>
    <source>
        <strain evidence="7 8">04SU4-P</strain>
    </source>
</reference>
<keyword evidence="5 6" id="KW-0472">Membrane</keyword>
<feature type="transmembrane region" description="Helical" evidence="6">
    <location>
        <begin position="198"/>
        <end position="216"/>
    </location>
</feature>
<feature type="transmembrane region" description="Helical" evidence="6">
    <location>
        <begin position="21"/>
        <end position="39"/>
    </location>
</feature>
<comment type="caution">
    <text evidence="7">The sequence shown here is derived from an EMBL/GenBank/DDBJ whole genome shotgun (WGS) entry which is preliminary data.</text>
</comment>
<feature type="transmembrane region" description="Helical" evidence="6">
    <location>
        <begin position="147"/>
        <end position="166"/>
    </location>
</feature>
<dbReference type="InterPro" id="IPR001851">
    <property type="entry name" value="ABC_transp_permease"/>
</dbReference>